<proteinExistence type="predicted"/>
<accession>A0ABP4B7H9</accession>
<evidence type="ECO:0000256" key="1">
    <source>
        <dbReference type="SAM" id="MobiDB-lite"/>
    </source>
</evidence>
<feature type="domain" description="Nitroreductase" evidence="2">
    <location>
        <begin position="250"/>
        <end position="425"/>
    </location>
</feature>
<dbReference type="EMBL" id="BAAAHQ010000040">
    <property type="protein sequence ID" value="GAA0947142.1"/>
    <property type="molecule type" value="Genomic_DNA"/>
</dbReference>
<dbReference type="Pfam" id="PF00881">
    <property type="entry name" value="Nitroreductase"/>
    <property type="match status" value="1"/>
</dbReference>
<evidence type="ECO:0000313" key="4">
    <source>
        <dbReference type="EMBL" id="GAA0947142.1"/>
    </source>
</evidence>
<comment type="caution">
    <text evidence="4">The sequence shown here is derived from an EMBL/GenBank/DDBJ whole genome shotgun (WGS) entry which is preliminary data.</text>
</comment>
<dbReference type="Pfam" id="PF22767">
    <property type="entry name" value="ThcOx"/>
    <property type="match status" value="2"/>
</dbReference>
<feature type="region of interest" description="Disordered" evidence="1">
    <location>
        <begin position="225"/>
        <end position="247"/>
    </location>
</feature>
<evidence type="ECO:0000259" key="3">
    <source>
        <dbReference type="Pfam" id="PF22767"/>
    </source>
</evidence>
<dbReference type="Gene3D" id="3.40.109.10">
    <property type="entry name" value="NADH Oxidase"/>
    <property type="match status" value="1"/>
</dbReference>
<dbReference type="InterPro" id="IPR020051">
    <property type="entry name" value="SagB-type_dehydrogenase"/>
</dbReference>
<dbReference type="Proteomes" id="UP001501578">
    <property type="component" value="Unassembled WGS sequence"/>
</dbReference>
<evidence type="ECO:0000313" key="5">
    <source>
        <dbReference type="Proteomes" id="UP001501578"/>
    </source>
</evidence>
<dbReference type="InterPro" id="IPR052544">
    <property type="entry name" value="Bacteriocin_Proc_Enz"/>
</dbReference>
<sequence>MFFQEARSAPTRLALVRVGLRADAVVRTDAGVLTVANPFGLATARGLPPRVAAVLRRLPGTLTGMDDLVAGLLADGGTDQEVALLLLTLDRFNPILVHEIGPLRFVPIARDAVLHPPVLPADRPVRLSRFALVRRTGEELVLESPLSRHRVTLTGDALPLLGRDATAEEAAHLVAAGFTEEADSAVPTWDFHDLYFHSRSRAGRHDAPFGATFSGDLPPEPALKPVPAGPAIDLRRPPSEPGPPFTAVLESRRTVRRYGAPPTIDRLGELLHRSARVKHLSGPSPGVPYETSGRPYPGGGAVHSLELYLVVGRCTGLDQGAYYYDPAAHRLVTLPAAGADRRAMLDLACAATGGLVRPDVLITITSRFRRMSWKYSGMAYATVLKDVGGLYQTLYLVATAMGMAPCALGGGDADLAARTFGLDWASESSVGEFLIGEAGP</sequence>
<dbReference type="PANTHER" id="PTHR43745:SF2">
    <property type="entry name" value="NITROREDUCTASE MJ1384-RELATED"/>
    <property type="match status" value="1"/>
</dbReference>
<dbReference type="InterPro" id="IPR054488">
    <property type="entry name" value="ThcOx_dom2"/>
</dbReference>
<evidence type="ECO:0008006" key="6">
    <source>
        <dbReference type="Google" id="ProtNLM"/>
    </source>
</evidence>
<dbReference type="SUPFAM" id="SSF55469">
    <property type="entry name" value="FMN-dependent nitroreductase-like"/>
    <property type="match status" value="1"/>
</dbReference>
<gene>
    <name evidence="4" type="ORF">GCM10009560_63400</name>
</gene>
<evidence type="ECO:0000259" key="2">
    <source>
        <dbReference type="Pfam" id="PF00881"/>
    </source>
</evidence>
<dbReference type="NCBIfam" id="TIGR03605">
    <property type="entry name" value="antibiot_sagB"/>
    <property type="match status" value="1"/>
</dbReference>
<dbReference type="InterPro" id="IPR029479">
    <property type="entry name" value="Nitroreductase"/>
</dbReference>
<protein>
    <recommendedName>
        <fullName evidence="6">Nitroreductase domain-containing protein</fullName>
    </recommendedName>
</protein>
<feature type="domain" description="Cyanobactin oxidase ThcOx second" evidence="3">
    <location>
        <begin position="125"/>
        <end position="157"/>
    </location>
</feature>
<keyword evidence="5" id="KW-1185">Reference proteome</keyword>
<dbReference type="CDD" id="cd02142">
    <property type="entry name" value="McbC_SagB-like_oxidoreductase"/>
    <property type="match status" value="1"/>
</dbReference>
<feature type="domain" description="Cyanobactin oxidase ThcOx second" evidence="3">
    <location>
        <begin position="177"/>
        <end position="206"/>
    </location>
</feature>
<organism evidence="4 5">
    <name type="scientific">Nonomuraea longicatena</name>
    <dbReference type="NCBI Taxonomy" id="83682"/>
    <lineage>
        <taxon>Bacteria</taxon>
        <taxon>Bacillati</taxon>
        <taxon>Actinomycetota</taxon>
        <taxon>Actinomycetes</taxon>
        <taxon>Streptosporangiales</taxon>
        <taxon>Streptosporangiaceae</taxon>
        <taxon>Nonomuraea</taxon>
    </lineage>
</organism>
<reference evidence="5" key="1">
    <citation type="journal article" date="2019" name="Int. J. Syst. Evol. Microbiol.">
        <title>The Global Catalogue of Microorganisms (GCM) 10K type strain sequencing project: providing services to taxonomists for standard genome sequencing and annotation.</title>
        <authorList>
            <consortium name="The Broad Institute Genomics Platform"/>
            <consortium name="The Broad Institute Genome Sequencing Center for Infectious Disease"/>
            <person name="Wu L."/>
            <person name="Ma J."/>
        </authorList>
    </citation>
    <scope>NUCLEOTIDE SEQUENCE [LARGE SCALE GENOMIC DNA]</scope>
    <source>
        <strain evidence="5">JCM 11136</strain>
    </source>
</reference>
<dbReference type="InterPro" id="IPR000415">
    <property type="entry name" value="Nitroreductase-like"/>
</dbReference>
<name>A0ABP4B7H9_9ACTN</name>
<dbReference type="PANTHER" id="PTHR43745">
    <property type="entry name" value="NITROREDUCTASE MJ1384-RELATED"/>
    <property type="match status" value="1"/>
</dbReference>